<dbReference type="AlphaFoldDB" id="A0A6F9DML1"/>
<dbReference type="GO" id="GO:0005634">
    <property type="term" value="C:nucleus"/>
    <property type="evidence" value="ECO:0007669"/>
    <property type="project" value="TreeGrafter"/>
</dbReference>
<comment type="similarity">
    <text evidence="1">Belongs to the NCBP3 family.</text>
</comment>
<reference evidence="4" key="1">
    <citation type="submission" date="2020-04" db="EMBL/GenBank/DDBJ databases">
        <authorList>
            <person name="Neveu A P."/>
        </authorList>
    </citation>
    <scope>NUCLEOTIDE SEQUENCE</scope>
    <source>
        <tissue evidence="4">Whole embryo</tissue>
    </source>
</reference>
<feature type="region of interest" description="Disordered" evidence="3">
    <location>
        <begin position="210"/>
        <end position="267"/>
    </location>
</feature>
<gene>
    <name evidence="4" type="primary">Ncbp3</name>
</gene>
<evidence type="ECO:0000256" key="2">
    <source>
        <dbReference type="ARBA" id="ARBA00019876"/>
    </source>
</evidence>
<feature type="compositionally biased region" description="Basic residues" evidence="3">
    <location>
        <begin position="494"/>
        <end position="505"/>
    </location>
</feature>
<feature type="compositionally biased region" description="Basic and acidic residues" evidence="3">
    <location>
        <begin position="460"/>
        <end position="484"/>
    </location>
</feature>
<feature type="compositionally biased region" description="Acidic residues" evidence="3">
    <location>
        <begin position="227"/>
        <end position="242"/>
    </location>
</feature>
<evidence type="ECO:0000256" key="3">
    <source>
        <dbReference type="SAM" id="MobiDB-lite"/>
    </source>
</evidence>
<proteinExistence type="evidence at transcript level"/>
<dbReference type="EMBL" id="LR788366">
    <property type="protein sequence ID" value="CAB3264228.1"/>
    <property type="molecule type" value="mRNA"/>
</dbReference>
<dbReference type="InterPro" id="IPR019416">
    <property type="entry name" value="NCBP3"/>
</dbReference>
<feature type="compositionally biased region" description="Basic and acidic residues" evidence="3">
    <location>
        <begin position="243"/>
        <end position="259"/>
    </location>
</feature>
<dbReference type="PANTHER" id="PTHR16291">
    <property type="entry name" value="NUCLEAR CAP-BINDING PROTEIN SUBUNIT 3"/>
    <property type="match status" value="1"/>
</dbReference>
<feature type="compositionally biased region" description="Acidic residues" evidence="3">
    <location>
        <begin position="358"/>
        <end position="372"/>
    </location>
</feature>
<feature type="compositionally biased region" description="Basic and acidic residues" evidence="3">
    <location>
        <begin position="373"/>
        <end position="401"/>
    </location>
</feature>
<organism evidence="4">
    <name type="scientific">Phallusia mammillata</name>
    <dbReference type="NCBI Taxonomy" id="59560"/>
    <lineage>
        <taxon>Eukaryota</taxon>
        <taxon>Metazoa</taxon>
        <taxon>Chordata</taxon>
        <taxon>Tunicata</taxon>
        <taxon>Ascidiacea</taxon>
        <taxon>Phlebobranchia</taxon>
        <taxon>Ascidiidae</taxon>
        <taxon>Phallusia</taxon>
    </lineage>
</organism>
<dbReference type="GO" id="GO:0000340">
    <property type="term" value="F:RNA 7-methylguanosine cap binding"/>
    <property type="evidence" value="ECO:0007669"/>
    <property type="project" value="InterPro"/>
</dbReference>
<feature type="region of interest" description="Disordered" evidence="3">
    <location>
        <begin position="27"/>
        <end position="56"/>
    </location>
</feature>
<accession>A0A6F9DML1</accession>
<feature type="region of interest" description="Disordered" evidence="3">
    <location>
        <begin position="350"/>
        <end position="534"/>
    </location>
</feature>
<protein>
    <recommendedName>
        <fullName evidence="2">Nuclear cap-binding protein subunit 3</fullName>
    </recommendedName>
</protein>
<feature type="compositionally biased region" description="Polar residues" evidence="3">
    <location>
        <begin position="428"/>
        <end position="454"/>
    </location>
</feature>
<sequence length="534" mass="61012">MAVEVEVVEVAAANSLLPNLTICVEKDDDEKIITDEPEEDKDGEQNKEDLLSEKSKAEVKPKLDMFPRKKLYENKRLAGLGLSFEEAKKKREERAKRFASPLVKDESKEENDTDNTKYLQKAEETLERIKTYNESLTEDDQNNMIRENALHLQGVDNMSTDEIFAYFGKMDPTHIEWINDTSCNVIWNDNKTPALTIQKVAEPKPIEEKVTNEAAEPTSADAPQTEISDELDLDMDVDNDLTEEQKPTEETEPVEKSPTADEPVNPLLNCKEPFVKGGHKQYLKVRFAAASDRKVLGAAKRSKYYVEYGNPHYGGAKGLFTGSYRKRYQMRNAMSELKGMKVGFWYTNDRERDKNDNKDDEDDEENEDDDMDDLKIKSKVEKTESERDDESLIKSSAKDLDGAIPVASSEEDDNEREFGTMVADQVSKKLQSARSMSRSTHGGLTVTTNNSNVRSRLGKRRYDNHERSSHDEDVLSKLPSDLRSRLGHKSSSSSHHRHKKSSSRRKSPEYESKKSRYSSPMNREQTRYSPPPWE</sequence>
<evidence type="ECO:0000256" key="1">
    <source>
        <dbReference type="ARBA" id="ARBA00006069"/>
    </source>
</evidence>
<dbReference type="PANTHER" id="PTHR16291:SF0">
    <property type="entry name" value="NUCLEAR CAP-BINDING PROTEIN SUBUNIT 3"/>
    <property type="match status" value="1"/>
</dbReference>
<dbReference type="GO" id="GO:0003729">
    <property type="term" value="F:mRNA binding"/>
    <property type="evidence" value="ECO:0007669"/>
    <property type="project" value="InterPro"/>
</dbReference>
<evidence type="ECO:0000313" key="4">
    <source>
        <dbReference type="EMBL" id="CAB3264228.1"/>
    </source>
</evidence>
<name>A0A6F9DML1_9ASCI</name>
<dbReference type="Pfam" id="PF10309">
    <property type="entry name" value="NCBP3"/>
    <property type="match status" value="1"/>
</dbReference>
<feature type="compositionally biased region" description="Basic and acidic residues" evidence="3">
    <location>
        <begin position="43"/>
        <end position="56"/>
    </location>
</feature>